<sequence length="188" mass="20876">MSPRAGIDIHIVMKVVINIADQHGAGAVTIASVAKELGIKSPSLYNHISGLDELKKKLAIYAMDELHHYIAQAVKGKNGEAAIHDFAISYISYAREHPGLYEATQFAPEGEDAEINEASYRIVSLVMDLLQSYHLPQKQALHTIRGLRSLVHGFATLERQGGFRIPLDLQESLEYNLELFLKGLSYYS</sequence>
<dbReference type="GO" id="GO:0003677">
    <property type="term" value="F:DNA binding"/>
    <property type="evidence" value="ECO:0007669"/>
    <property type="project" value="UniProtKB-KW"/>
</dbReference>
<evidence type="ECO:0000313" key="5">
    <source>
        <dbReference type="Proteomes" id="UP000198972"/>
    </source>
</evidence>
<protein>
    <submittedName>
        <fullName evidence="4">DNA-binding transcriptional regulator, AcrR family</fullName>
    </submittedName>
</protein>
<dbReference type="SUPFAM" id="SSF48498">
    <property type="entry name" value="Tetracyclin repressor-like, C-terminal domain"/>
    <property type="match status" value="1"/>
</dbReference>
<proteinExistence type="predicted"/>
<feature type="domain" description="HTH-type transcriptional regulator MT1864/Rv1816-like C-terminal" evidence="3">
    <location>
        <begin position="84"/>
        <end position="178"/>
    </location>
</feature>
<evidence type="ECO:0000313" key="4">
    <source>
        <dbReference type="EMBL" id="SDE96410.1"/>
    </source>
</evidence>
<keyword evidence="2" id="KW-0804">Transcription</keyword>
<dbReference type="STRING" id="670482.SAMN04488542_10438"/>
<dbReference type="Gene3D" id="1.10.10.60">
    <property type="entry name" value="Homeodomain-like"/>
    <property type="match status" value="1"/>
</dbReference>
<keyword evidence="1" id="KW-0805">Transcription regulation</keyword>
<evidence type="ECO:0000256" key="2">
    <source>
        <dbReference type="ARBA" id="ARBA00023163"/>
    </source>
</evidence>
<reference evidence="4 5" key="1">
    <citation type="submission" date="2016-10" db="EMBL/GenBank/DDBJ databases">
        <authorList>
            <person name="de Groot N.N."/>
        </authorList>
    </citation>
    <scope>NUCLEOTIDE SEQUENCE [LARGE SCALE GENOMIC DNA]</scope>
    <source>
        <strain evidence="4 5">DSM 28129</strain>
    </source>
</reference>
<dbReference type="InterPro" id="IPR009057">
    <property type="entry name" value="Homeodomain-like_sf"/>
</dbReference>
<dbReference type="OrthoDB" id="71867at2"/>
<keyword evidence="5" id="KW-1185">Reference proteome</keyword>
<evidence type="ECO:0000256" key="1">
    <source>
        <dbReference type="ARBA" id="ARBA00023015"/>
    </source>
</evidence>
<dbReference type="EMBL" id="FNBG01000004">
    <property type="protein sequence ID" value="SDE96410.1"/>
    <property type="molecule type" value="Genomic_DNA"/>
</dbReference>
<dbReference type="InterPro" id="IPR036271">
    <property type="entry name" value="Tet_transcr_reg_TetR-rel_C_sf"/>
</dbReference>
<dbReference type="Proteomes" id="UP000198972">
    <property type="component" value="Unassembled WGS sequence"/>
</dbReference>
<gene>
    <name evidence="4" type="ORF">SAMN04488542_10438</name>
</gene>
<evidence type="ECO:0000259" key="3">
    <source>
        <dbReference type="Pfam" id="PF13305"/>
    </source>
</evidence>
<dbReference type="AlphaFoldDB" id="A0A1G7H7J7"/>
<dbReference type="Pfam" id="PF13305">
    <property type="entry name" value="TetR_C_33"/>
    <property type="match status" value="1"/>
</dbReference>
<name>A0A1G7H7J7_9BACL</name>
<accession>A0A1G7H7J7</accession>
<dbReference type="SUPFAM" id="SSF46689">
    <property type="entry name" value="Homeodomain-like"/>
    <property type="match status" value="1"/>
</dbReference>
<keyword evidence="4" id="KW-0238">DNA-binding</keyword>
<dbReference type="RefSeq" id="WP_091227384.1">
    <property type="nucleotide sequence ID" value="NZ_FNBG01000004.1"/>
</dbReference>
<dbReference type="InterPro" id="IPR025996">
    <property type="entry name" value="MT1864/Rv1816-like_C"/>
</dbReference>
<dbReference type="Gene3D" id="1.10.357.10">
    <property type="entry name" value="Tetracycline Repressor, domain 2"/>
    <property type="match status" value="1"/>
</dbReference>
<organism evidence="4 5">
    <name type="scientific">Fontibacillus panacisegetis</name>
    <dbReference type="NCBI Taxonomy" id="670482"/>
    <lineage>
        <taxon>Bacteria</taxon>
        <taxon>Bacillati</taxon>
        <taxon>Bacillota</taxon>
        <taxon>Bacilli</taxon>
        <taxon>Bacillales</taxon>
        <taxon>Paenibacillaceae</taxon>
        <taxon>Fontibacillus</taxon>
    </lineage>
</organism>